<feature type="domain" description="Helicase ATP-binding" evidence="8">
    <location>
        <begin position="411"/>
        <end position="578"/>
    </location>
</feature>
<dbReference type="Gene3D" id="3.40.50.300">
    <property type="entry name" value="P-loop containing nucleotide triphosphate hydrolases"/>
    <property type="match status" value="2"/>
</dbReference>
<dbReference type="InterPro" id="IPR001650">
    <property type="entry name" value="Helicase_C-like"/>
</dbReference>
<keyword evidence="2" id="KW-0547">Nucleotide-binding</keyword>
<organism evidence="10 11">
    <name type="scientific">[Candida] anglica</name>
    <dbReference type="NCBI Taxonomy" id="148631"/>
    <lineage>
        <taxon>Eukaryota</taxon>
        <taxon>Fungi</taxon>
        <taxon>Dikarya</taxon>
        <taxon>Ascomycota</taxon>
        <taxon>Saccharomycotina</taxon>
        <taxon>Pichiomycetes</taxon>
        <taxon>Debaryomycetaceae</taxon>
        <taxon>Kurtzmaniella</taxon>
    </lineage>
</organism>
<dbReference type="CDD" id="cd18791">
    <property type="entry name" value="SF2_C_RHA"/>
    <property type="match status" value="1"/>
</dbReference>
<dbReference type="PROSITE" id="PS00690">
    <property type="entry name" value="DEAH_ATP_HELICASE"/>
    <property type="match status" value="1"/>
</dbReference>
<dbReference type="PROSITE" id="PS51194">
    <property type="entry name" value="HELICASE_CTER"/>
    <property type="match status" value="1"/>
</dbReference>
<evidence type="ECO:0000313" key="10">
    <source>
        <dbReference type="EMBL" id="CAK7907594.1"/>
    </source>
</evidence>
<dbReference type="InterPro" id="IPR002464">
    <property type="entry name" value="DNA/RNA_helicase_DEAH_CS"/>
</dbReference>
<sequence>MDILGRLTERISYELNRPANENTTHALIRFYLKDQSLSGFTNYCGAFGLKRDVIVKDLHTMISDNVELLKYNVDSGMGAGAGAGVGAPKSGVKKKKKPLLFDLEEMEGDEENVKEIKQDDKPLKPKFKKMNRDKAKRIKEEKFISTKVEETKEEVPKKNIEVGNVKKSMSLSELAEKERVGKAQKEENSSLPDKKDDELSNYSDTSDIENDREWYTTDEFNTVAQDYDDASEVVNSYESHSRRSREIASSRHYDNSLTGGGFDSTGQYIDHDHQNSSSSSNDLSRIPLVSHYLVPPFLTDSKEYLSVVVSNLGPTIDPVREPSSELAVTAHQGSAIVKDKKSREERAKKAKERSDLAGTALGNVLGIKDSKDKEEEEEDKRDSHVGDTPSEISMMEQRRNLPAFSVREPLLQTIRDNQVTIVIGETGSGKTTQLTQFLYEEGYGKGSQSRLIGCTQPRRVAAMSVAKRVSQEMNCKLGEECGFSIRFEDKTNPKTTVIKYMTEGILLREVLVDPNLDKYSCVIMDEAHERSLNTDVLLGLFKQVLARRSDLKLIVTSATMNADRFAKFFGDAPQFTIPGRTYPVDVLYSKSGVSDYVDAAVKQVVGVHLGKWRETVKQIEDQKLLEDQSTTMGGETDTTNKLKGGNDGDILVFMTGQEDIETTCSLIESKLSILDSPPPLDVLPIYSTLPADVQNKIFAAPNPNRRKCVVATNIAETSLTVDGVRYVIDTGLSKMKVYNPRLGMDALQVVPISVANAQQRSGRAGRTAPGIAYRLYTERATESSQMYQQPIPEIQRTNLSNVMLLLKSLGVNDILKFPFLDEPPRDLLACSLYELWAMGALDNLGDLTPIGRSMAQIPMDPALAKLVLLSCKPEFSCSDEVITIVAMLSVPSVWFRPKERAQEADRARERFLVGESDHLTLVNVYKQWRNAKRSSSWCARNFLHHKSLLRAHEVKQQMISILQAAKLPIVCSKSDEIIRKCICAAYFHQSAKLSKSNITGGGTSEFIHIRHNYMKMYLHPTSALNGDLAPAYVVYHELILTNREYMSCVTAVDPIWLLEYGYIFYGVSKAIEAKIHKVSDIHLVTKEELEQQLSEDEIKWKKRSEQQKFKRKKVITVEQNTSRARRAF</sequence>
<dbReference type="InterPro" id="IPR011545">
    <property type="entry name" value="DEAD/DEAH_box_helicase_dom"/>
</dbReference>
<feature type="region of interest" description="Disordered" evidence="7">
    <location>
        <begin position="324"/>
        <end position="391"/>
    </location>
</feature>
<name>A0ABP0ECJ5_9ASCO</name>
<dbReference type="Pfam" id="PF07717">
    <property type="entry name" value="OB_NTP_bind"/>
    <property type="match status" value="1"/>
</dbReference>
<keyword evidence="11" id="KW-1185">Reference proteome</keyword>
<gene>
    <name evidence="10" type="primary">PRP16</name>
    <name evidence="10" type="ORF">CAAN4_E06194</name>
</gene>
<dbReference type="InterPro" id="IPR011709">
    <property type="entry name" value="DEAD-box_helicase_OB_fold"/>
</dbReference>
<feature type="compositionally biased region" description="Basic and acidic residues" evidence="7">
    <location>
        <begin position="239"/>
        <end position="254"/>
    </location>
</feature>
<dbReference type="Pfam" id="PF04408">
    <property type="entry name" value="WHD_HA2"/>
    <property type="match status" value="1"/>
</dbReference>
<evidence type="ECO:0000313" key="11">
    <source>
        <dbReference type="Proteomes" id="UP001497600"/>
    </source>
</evidence>
<dbReference type="Pfam" id="PF21010">
    <property type="entry name" value="HA2_C"/>
    <property type="match status" value="1"/>
</dbReference>
<accession>A0ABP0ECJ5</accession>
<evidence type="ECO:0000256" key="6">
    <source>
        <dbReference type="ARBA" id="ARBA00038040"/>
    </source>
</evidence>
<dbReference type="EMBL" id="OZ004257">
    <property type="protein sequence ID" value="CAK7907594.1"/>
    <property type="molecule type" value="Genomic_DNA"/>
</dbReference>
<evidence type="ECO:0000256" key="2">
    <source>
        <dbReference type="ARBA" id="ARBA00022741"/>
    </source>
</evidence>
<dbReference type="InterPro" id="IPR014001">
    <property type="entry name" value="Helicase_ATP-bd"/>
</dbReference>
<dbReference type="InterPro" id="IPR027417">
    <property type="entry name" value="P-loop_NTPase"/>
</dbReference>
<feature type="compositionally biased region" description="Basic and acidic residues" evidence="7">
    <location>
        <begin position="337"/>
        <end position="355"/>
    </location>
</feature>
<dbReference type="EC" id="3.6.4.13" evidence="1"/>
<dbReference type="Proteomes" id="UP001497600">
    <property type="component" value="Chromosome E"/>
</dbReference>
<evidence type="ECO:0000256" key="4">
    <source>
        <dbReference type="ARBA" id="ARBA00022806"/>
    </source>
</evidence>
<dbReference type="SMART" id="SM00487">
    <property type="entry name" value="DEXDc"/>
    <property type="match status" value="1"/>
</dbReference>
<evidence type="ECO:0000256" key="7">
    <source>
        <dbReference type="SAM" id="MobiDB-lite"/>
    </source>
</evidence>
<keyword evidence="5" id="KW-0067">ATP-binding</keyword>
<feature type="compositionally biased region" description="Basic and acidic residues" evidence="7">
    <location>
        <begin position="174"/>
        <end position="198"/>
    </location>
</feature>
<dbReference type="Pfam" id="PF00270">
    <property type="entry name" value="DEAD"/>
    <property type="match status" value="1"/>
</dbReference>
<keyword evidence="3" id="KW-0378">Hydrolase</keyword>
<evidence type="ECO:0000256" key="1">
    <source>
        <dbReference type="ARBA" id="ARBA00012552"/>
    </source>
</evidence>
<dbReference type="PANTHER" id="PTHR18934">
    <property type="entry name" value="ATP-DEPENDENT RNA HELICASE"/>
    <property type="match status" value="1"/>
</dbReference>
<dbReference type="InterPro" id="IPR048333">
    <property type="entry name" value="HA2_WH"/>
</dbReference>
<dbReference type="PANTHER" id="PTHR18934:SF91">
    <property type="entry name" value="PRE-MRNA-SPLICING FACTOR ATP-DEPENDENT RNA HELICASE PRP16"/>
    <property type="match status" value="1"/>
</dbReference>
<feature type="region of interest" description="Disordered" evidence="7">
    <location>
        <begin position="165"/>
        <end position="283"/>
    </location>
</feature>
<dbReference type="SMART" id="SM00490">
    <property type="entry name" value="HELICc"/>
    <property type="match status" value="1"/>
</dbReference>
<protein>
    <recommendedName>
        <fullName evidence="1">RNA helicase</fullName>
        <ecNumber evidence="1">3.6.4.13</ecNumber>
    </recommendedName>
</protein>
<feature type="domain" description="Helicase C-terminal" evidence="9">
    <location>
        <begin position="634"/>
        <end position="810"/>
    </location>
</feature>
<evidence type="ECO:0000259" key="9">
    <source>
        <dbReference type="PROSITE" id="PS51194"/>
    </source>
</evidence>
<comment type="similarity">
    <text evidence="6">Belongs to the DEAD box helicase family. DEAH subfamily. PRP16 sub-subfamily.</text>
</comment>
<evidence type="ECO:0000256" key="3">
    <source>
        <dbReference type="ARBA" id="ARBA00022801"/>
    </source>
</evidence>
<dbReference type="Pfam" id="PF00271">
    <property type="entry name" value="Helicase_C"/>
    <property type="match status" value="1"/>
</dbReference>
<dbReference type="SUPFAM" id="SSF52540">
    <property type="entry name" value="P-loop containing nucleoside triphosphate hydrolases"/>
    <property type="match status" value="1"/>
</dbReference>
<dbReference type="Gene3D" id="1.20.120.1080">
    <property type="match status" value="1"/>
</dbReference>
<evidence type="ECO:0000259" key="8">
    <source>
        <dbReference type="PROSITE" id="PS51192"/>
    </source>
</evidence>
<evidence type="ECO:0000256" key="5">
    <source>
        <dbReference type="ARBA" id="ARBA00022840"/>
    </source>
</evidence>
<keyword evidence="4 10" id="KW-0347">Helicase</keyword>
<reference evidence="10 11" key="1">
    <citation type="submission" date="2024-01" db="EMBL/GenBank/DDBJ databases">
        <authorList>
            <consortium name="Genoscope - CEA"/>
            <person name="William W."/>
        </authorList>
    </citation>
    <scope>NUCLEOTIDE SEQUENCE [LARGE SCALE GENOMIC DNA]</scope>
    <source>
        <strain evidence="10 11">29B2s-10</strain>
    </source>
</reference>
<dbReference type="PROSITE" id="PS51192">
    <property type="entry name" value="HELICASE_ATP_BIND_1"/>
    <property type="match status" value="1"/>
</dbReference>
<proteinExistence type="inferred from homology"/>
<dbReference type="GO" id="GO:0004386">
    <property type="term" value="F:helicase activity"/>
    <property type="evidence" value="ECO:0007669"/>
    <property type="project" value="UniProtKB-KW"/>
</dbReference>
<dbReference type="InterPro" id="IPR007502">
    <property type="entry name" value="Helicase-assoc_dom"/>
</dbReference>
<dbReference type="SMART" id="SM00847">
    <property type="entry name" value="HA2"/>
    <property type="match status" value="1"/>
</dbReference>